<dbReference type="KEGG" id="aol:S58_49230"/>
<dbReference type="AlphaFoldDB" id="M4ZB25"/>
<dbReference type="EMBL" id="AP012603">
    <property type="protein sequence ID" value="BAM90902.1"/>
    <property type="molecule type" value="Genomic_DNA"/>
</dbReference>
<keyword evidence="2" id="KW-1185">Reference proteome</keyword>
<accession>M4ZB25</accession>
<protein>
    <submittedName>
        <fullName evidence="1">Uncharacterized protein</fullName>
    </submittedName>
</protein>
<gene>
    <name evidence="1" type="ORF">S58_49230</name>
</gene>
<dbReference type="Proteomes" id="UP000011841">
    <property type="component" value="Chromosome"/>
</dbReference>
<evidence type="ECO:0000313" key="2">
    <source>
        <dbReference type="Proteomes" id="UP000011841"/>
    </source>
</evidence>
<reference evidence="1 2" key="1">
    <citation type="journal article" date="2013" name="Appl. Environ. Microbiol.">
        <title>Genome analysis suggests that the soil oligotrophic bacterium Agromonas oligotrophica (Bradyrhizobium oligotrophicum) is a nitrogen-fixing symbiont of Aeschynomene indica.</title>
        <authorList>
            <person name="Okubo T."/>
            <person name="Fukushima S."/>
            <person name="Itakura M."/>
            <person name="Oshima K."/>
            <person name="Longtonglang A."/>
            <person name="Teaumroong N."/>
            <person name="Mitsui H."/>
            <person name="Hattori M."/>
            <person name="Hattori R."/>
            <person name="Hattori T."/>
            <person name="Minamisawa K."/>
        </authorList>
    </citation>
    <scope>NUCLEOTIDE SEQUENCE [LARGE SCALE GENOMIC DNA]</scope>
    <source>
        <strain evidence="1 2">S58</strain>
    </source>
</reference>
<evidence type="ECO:0000313" key="1">
    <source>
        <dbReference type="EMBL" id="BAM90902.1"/>
    </source>
</evidence>
<dbReference type="eggNOG" id="ENOG50300W3">
    <property type="taxonomic scope" value="Bacteria"/>
</dbReference>
<proteinExistence type="predicted"/>
<dbReference type="OrthoDB" id="8242710at2"/>
<dbReference type="GeneID" id="301818690"/>
<sequence length="76" mass="8604">MPAWQYNHPPPNPASVMGVADPRRLTRFLIESEQRVVAHCQVVLSRGDIDPRERDRLVSVLREATMRLQRLSAAAA</sequence>
<dbReference type="RefSeq" id="WP_015667992.1">
    <property type="nucleotide sequence ID" value="NC_020453.1"/>
</dbReference>
<dbReference type="PATRIC" id="fig|1245469.3.peg.5039"/>
<dbReference type="HOGENOM" id="CLU_2647428_0_0_5"/>
<name>M4ZB25_9BRAD</name>
<organism evidence="1 2">
    <name type="scientific">Bradyrhizobium oligotrophicum S58</name>
    <dbReference type="NCBI Taxonomy" id="1245469"/>
    <lineage>
        <taxon>Bacteria</taxon>
        <taxon>Pseudomonadati</taxon>
        <taxon>Pseudomonadota</taxon>
        <taxon>Alphaproteobacteria</taxon>
        <taxon>Hyphomicrobiales</taxon>
        <taxon>Nitrobacteraceae</taxon>
        <taxon>Bradyrhizobium</taxon>
    </lineage>
</organism>